<name>A0A914UY58_9BILA</name>
<organism evidence="3 4">
    <name type="scientific">Plectus sambesii</name>
    <dbReference type="NCBI Taxonomy" id="2011161"/>
    <lineage>
        <taxon>Eukaryota</taxon>
        <taxon>Metazoa</taxon>
        <taxon>Ecdysozoa</taxon>
        <taxon>Nematoda</taxon>
        <taxon>Chromadorea</taxon>
        <taxon>Plectida</taxon>
        <taxon>Plectina</taxon>
        <taxon>Plectoidea</taxon>
        <taxon>Plectidae</taxon>
        <taxon>Plectus</taxon>
    </lineage>
</organism>
<accession>A0A914UY58</accession>
<evidence type="ECO:0000256" key="2">
    <source>
        <dbReference type="SAM" id="SignalP"/>
    </source>
</evidence>
<keyword evidence="2" id="KW-0732">Signal</keyword>
<feature type="compositionally biased region" description="Basic residues" evidence="1">
    <location>
        <begin position="99"/>
        <end position="120"/>
    </location>
</feature>
<keyword evidence="3" id="KW-1185">Reference proteome</keyword>
<sequence length="233" mass="25991">MKLALLFTLCLLASAFDAVRPQDLDGGYEGGPIQDAGSEEISEGDGGSYEGGSYEEGPQDDGPEEDGPSSLEYDDEEPAKPEGDADAPEVKDKEAAGHGHYRRNHHHRRHHHHRRFHHHGGREIDRSTCSVQASYLLGHSRQRRFCRYATEEHDDCQACCEAASRRETRGTNKDDIVGFVTRNRRHGGGNYRGKREAGAAYAAAAASDDKGKDYKRDEPEWECVCCIPNHKHY</sequence>
<feature type="signal peptide" evidence="2">
    <location>
        <begin position="1"/>
        <end position="21"/>
    </location>
</feature>
<dbReference type="AlphaFoldDB" id="A0A914UY58"/>
<feature type="region of interest" description="Disordered" evidence="1">
    <location>
        <begin position="27"/>
        <end position="123"/>
    </location>
</feature>
<protein>
    <submittedName>
        <fullName evidence="4">Uncharacterized protein</fullName>
    </submittedName>
</protein>
<evidence type="ECO:0000313" key="4">
    <source>
        <dbReference type="WBParaSite" id="PSAMB.scaffold1339size32737.g12465.t1"/>
    </source>
</evidence>
<evidence type="ECO:0000313" key="3">
    <source>
        <dbReference type="Proteomes" id="UP000887566"/>
    </source>
</evidence>
<feature type="chain" id="PRO_5037111050" evidence="2">
    <location>
        <begin position="22"/>
        <end position="233"/>
    </location>
</feature>
<dbReference type="Proteomes" id="UP000887566">
    <property type="component" value="Unplaced"/>
</dbReference>
<feature type="compositionally biased region" description="Acidic residues" evidence="1">
    <location>
        <begin position="57"/>
        <end position="77"/>
    </location>
</feature>
<feature type="compositionally biased region" description="Basic and acidic residues" evidence="1">
    <location>
        <begin position="78"/>
        <end position="97"/>
    </location>
</feature>
<dbReference type="WBParaSite" id="PSAMB.scaffold1339size32737.g12465.t1">
    <property type="protein sequence ID" value="PSAMB.scaffold1339size32737.g12465.t1"/>
    <property type="gene ID" value="PSAMB.scaffold1339size32737.g12465"/>
</dbReference>
<reference evidence="4" key="1">
    <citation type="submission" date="2022-11" db="UniProtKB">
        <authorList>
            <consortium name="WormBaseParasite"/>
        </authorList>
    </citation>
    <scope>IDENTIFICATION</scope>
</reference>
<proteinExistence type="predicted"/>
<evidence type="ECO:0000256" key="1">
    <source>
        <dbReference type="SAM" id="MobiDB-lite"/>
    </source>
</evidence>